<dbReference type="SUPFAM" id="SSF69572">
    <property type="entry name" value="Activating enzymes of the ubiquitin-like proteins"/>
    <property type="match status" value="1"/>
</dbReference>
<dbReference type="FunFam" id="3.40.50.720:FF:000066">
    <property type="entry name" value="Putative ubiquitin-like modifier-activating enzyme 5"/>
    <property type="match status" value="1"/>
</dbReference>
<keyword evidence="8" id="KW-0175">Coiled coil</keyword>
<keyword evidence="4" id="KW-0547">Nucleotide-binding</keyword>
<dbReference type="RefSeq" id="XP_001743118.1">
    <property type="nucleotide sequence ID" value="XM_001743066.1"/>
</dbReference>
<dbReference type="Proteomes" id="UP000001357">
    <property type="component" value="Unassembled WGS sequence"/>
</dbReference>
<evidence type="ECO:0000313" key="11">
    <source>
        <dbReference type="Proteomes" id="UP000001357"/>
    </source>
</evidence>
<feature type="domain" description="THIF-type NAD/FAD binding fold" evidence="9">
    <location>
        <begin position="44"/>
        <end position="294"/>
    </location>
</feature>
<dbReference type="GeneID" id="5888805"/>
<keyword evidence="11" id="KW-1185">Reference proteome</keyword>
<feature type="coiled-coil region" evidence="8">
    <location>
        <begin position="1"/>
        <end position="28"/>
    </location>
</feature>
<dbReference type="GO" id="GO:0071569">
    <property type="term" value="P:protein ufmylation"/>
    <property type="evidence" value="ECO:0000318"/>
    <property type="project" value="GO_Central"/>
</dbReference>
<dbReference type="eggNOG" id="KOG2336">
    <property type="taxonomic scope" value="Eukaryota"/>
</dbReference>
<evidence type="ECO:0000256" key="3">
    <source>
        <dbReference type="ARBA" id="ARBA00022723"/>
    </source>
</evidence>
<dbReference type="InterPro" id="IPR045886">
    <property type="entry name" value="ThiF/MoeB/HesA"/>
</dbReference>
<keyword evidence="6" id="KW-0862">Zinc</keyword>
<organism evidence="10 11">
    <name type="scientific">Monosiga brevicollis</name>
    <name type="common">Choanoflagellate</name>
    <dbReference type="NCBI Taxonomy" id="81824"/>
    <lineage>
        <taxon>Eukaryota</taxon>
        <taxon>Choanoflagellata</taxon>
        <taxon>Craspedida</taxon>
        <taxon>Salpingoecidae</taxon>
        <taxon>Monosiga</taxon>
    </lineage>
</organism>
<dbReference type="GO" id="GO:0046872">
    <property type="term" value="F:metal ion binding"/>
    <property type="evidence" value="ECO:0007669"/>
    <property type="project" value="UniProtKB-KW"/>
</dbReference>
<keyword evidence="5" id="KW-0833">Ubl conjugation pathway</keyword>
<gene>
    <name evidence="10" type="ORF">MONBRDRAFT_14568</name>
</gene>
<evidence type="ECO:0000259" key="9">
    <source>
        <dbReference type="Pfam" id="PF00899"/>
    </source>
</evidence>
<dbReference type="EMBL" id="CH991544">
    <property type="protein sequence ID" value="EDQ91832.1"/>
    <property type="molecule type" value="Genomic_DNA"/>
</dbReference>
<name>A9USS9_MONBE</name>
<dbReference type="InterPro" id="IPR035985">
    <property type="entry name" value="Ubiquitin-activating_enz"/>
</dbReference>
<dbReference type="AlphaFoldDB" id="A9USS9"/>
<evidence type="ECO:0000256" key="4">
    <source>
        <dbReference type="ARBA" id="ARBA00022741"/>
    </source>
</evidence>
<keyword evidence="7" id="KW-0067">ATP-binding</keyword>
<dbReference type="CDD" id="cd00757">
    <property type="entry name" value="ThiF_MoeB_HesA_family"/>
    <property type="match status" value="1"/>
</dbReference>
<dbReference type="InParanoid" id="A9USS9"/>
<dbReference type="OMA" id="MNIVKDY"/>
<evidence type="ECO:0000256" key="8">
    <source>
        <dbReference type="SAM" id="Coils"/>
    </source>
</evidence>
<dbReference type="InterPro" id="IPR000594">
    <property type="entry name" value="ThiF_NAD_FAD-bd"/>
</dbReference>
<proteinExistence type="inferred from homology"/>
<reference evidence="10 11" key="1">
    <citation type="journal article" date="2008" name="Nature">
        <title>The genome of the choanoflagellate Monosiga brevicollis and the origin of metazoans.</title>
        <authorList>
            <consortium name="JGI Sequencing"/>
            <person name="King N."/>
            <person name="Westbrook M.J."/>
            <person name="Young S.L."/>
            <person name="Kuo A."/>
            <person name="Abedin M."/>
            <person name="Chapman J."/>
            <person name="Fairclough S."/>
            <person name="Hellsten U."/>
            <person name="Isogai Y."/>
            <person name="Letunic I."/>
            <person name="Marr M."/>
            <person name="Pincus D."/>
            <person name="Putnam N."/>
            <person name="Rokas A."/>
            <person name="Wright K.J."/>
            <person name="Zuzow R."/>
            <person name="Dirks W."/>
            <person name="Good M."/>
            <person name="Goodstein D."/>
            <person name="Lemons D."/>
            <person name="Li W."/>
            <person name="Lyons J.B."/>
            <person name="Morris A."/>
            <person name="Nichols S."/>
            <person name="Richter D.J."/>
            <person name="Salamov A."/>
            <person name="Bork P."/>
            <person name="Lim W.A."/>
            <person name="Manning G."/>
            <person name="Miller W.T."/>
            <person name="McGinnis W."/>
            <person name="Shapiro H."/>
            <person name="Tjian R."/>
            <person name="Grigoriev I.V."/>
            <person name="Rokhsar D."/>
        </authorList>
    </citation>
    <scope>NUCLEOTIDE SEQUENCE [LARGE SCALE GENOMIC DNA]</scope>
    <source>
        <strain evidence="11">MX1 / ATCC 50154</strain>
    </source>
</reference>
<dbReference type="PANTHER" id="PTHR10953:SF9">
    <property type="entry name" value="UBIQUITIN-LIKE MODIFIER-ACTIVATING ENZYME 5"/>
    <property type="match status" value="1"/>
</dbReference>
<dbReference type="PANTHER" id="PTHR10953">
    <property type="entry name" value="UBIQUITIN-ACTIVATING ENZYME E1"/>
    <property type="match status" value="1"/>
</dbReference>
<dbReference type="GO" id="GO:0005829">
    <property type="term" value="C:cytosol"/>
    <property type="evidence" value="ECO:0000318"/>
    <property type="project" value="GO_Central"/>
</dbReference>
<evidence type="ECO:0000256" key="6">
    <source>
        <dbReference type="ARBA" id="ARBA00022833"/>
    </source>
</evidence>
<comment type="similarity">
    <text evidence="1">Belongs to the ubiquitin-activating E1 family. UBA5 subfamily.</text>
</comment>
<dbReference type="GO" id="GO:0071566">
    <property type="term" value="F:UFM1 activating enzyme activity"/>
    <property type="evidence" value="ECO:0000318"/>
    <property type="project" value="GO_Central"/>
</dbReference>
<evidence type="ECO:0000256" key="2">
    <source>
        <dbReference type="ARBA" id="ARBA00016279"/>
    </source>
</evidence>
<dbReference type="GO" id="GO:0005524">
    <property type="term" value="F:ATP binding"/>
    <property type="evidence" value="ECO:0007669"/>
    <property type="project" value="UniProtKB-KW"/>
</dbReference>
<evidence type="ECO:0000313" key="10">
    <source>
        <dbReference type="EMBL" id="EDQ91832.1"/>
    </source>
</evidence>
<protein>
    <recommendedName>
        <fullName evidence="2">Ubiquitin-like modifier-activating enzyme 5</fullName>
    </recommendedName>
</protein>
<evidence type="ECO:0000256" key="7">
    <source>
        <dbReference type="ARBA" id="ARBA00022840"/>
    </source>
</evidence>
<evidence type="ECO:0000256" key="5">
    <source>
        <dbReference type="ARBA" id="ARBA00022786"/>
    </source>
</evidence>
<accession>A9USS9</accession>
<dbReference type="Pfam" id="PF00899">
    <property type="entry name" value="ThiF"/>
    <property type="match status" value="1"/>
</dbReference>
<dbReference type="Gene3D" id="3.40.50.720">
    <property type="entry name" value="NAD(P)-binding Rossmann-like Domain"/>
    <property type="match status" value="1"/>
</dbReference>
<dbReference type="KEGG" id="mbr:MONBRDRAFT_14568"/>
<keyword evidence="3" id="KW-0479">Metal-binding</keyword>
<evidence type="ECO:0000256" key="1">
    <source>
        <dbReference type="ARBA" id="ARBA00005339"/>
    </source>
</evidence>
<sequence>MEALQAENERLRARVAELEGQMSEALARPKIEKMSAEVVDSNPYSRLMALQRMKIVERYEDIRSCSVLVVGVGGVGSVTADMLTRCGVGKLILYDYDKVEMANMNRLFFQPHQAGLSKVDAAKRTLEFINPDVQIETHCMDITTLDNFNQLCHNIKTGGVDGGPVTLVLGCVDNFGARIALNQACVESRQDWIESGVSENAVSGHIQFISPGKTACFECAPPLVVASEIDERTLKRSGVCAASLPTTMGVTAGLLVQNALKFMLKFGTVSDYLGYNALSDFFPNYTMKPNPTCNNPNCCQAQTEYQARRAEEPEIEAPKEEEPVVHTETFGICLVDESELEPDNTAVAPGLRFEHEQASAPATHAVCETLI</sequence>
<dbReference type="GO" id="GO:0005737">
    <property type="term" value="C:cytoplasm"/>
    <property type="evidence" value="ECO:0000318"/>
    <property type="project" value="GO_Central"/>
</dbReference>
<dbReference type="FunCoup" id="A9USS9">
    <property type="interactions" value="1679"/>
</dbReference>
<dbReference type="STRING" id="81824.A9USS9"/>